<dbReference type="Pfam" id="PF16068">
    <property type="entry name" value="DUF4810"/>
    <property type="match status" value="1"/>
</dbReference>
<dbReference type="InterPro" id="IPR014508">
    <property type="entry name" value="UCP020555_TPR-like"/>
</dbReference>
<dbReference type="KEGG" id="ngk:NGK_0974"/>
<gene>
    <name evidence="1" type="ordered locus">NGK_0974</name>
</gene>
<dbReference type="AlphaFoldDB" id="B4RLG4"/>
<protein>
    <submittedName>
        <fullName evidence="1">Putative periplasmic protein</fullName>
    </submittedName>
</protein>
<sequence>MMNPKTLGRLSLCAAVLALTACGGGHKNLYYYGGYPDTVYEGLKNDDTSLGKQTEKMEKYFAEAANKKNECRPGCARPFGTAAFPFGRQRGRVPPI</sequence>
<dbReference type="HOGENOM" id="CLU_2356810_0_0_4"/>
<evidence type="ECO:0000313" key="1">
    <source>
        <dbReference type="EMBL" id="ACF29651.1"/>
    </source>
</evidence>
<evidence type="ECO:0000313" key="2">
    <source>
        <dbReference type="Proteomes" id="UP000002564"/>
    </source>
</evidence>
<dbReference type="Proteomes" id="UP000002564">
    <property type="component" value="Chromosome"/>
</dbReference>
<proteinExistence type="predicted"/>
<dbReference type="EMBL" id="CP001050">
    <property type="protein sequence ID" value="ACF29651.1"/>
    <property type="molecule type" value="Genomic_DNA"/>
</dbReference>
<organism evidence="1 2">
    <name type="scientific">Neisseria gonorrhoeae (strain NCCP11945)</name>
    <dbReference type="NCBI Taxonomy" id="521006"/>
    <lineage>
        <taxon>Bacteria</taxon>
        <taxon>Pseudomonadati</taxon>
        <taxon>Pseudomonadota</taxon>
        <taxon>Betaproteobacteria</taxon>
        <taxon>Neisseriales</taxon>
        <taxon>Neisseriaceae</taxon>
        <taxon>Neisseria</taxon>
    </lineage>
</organism>
<accession>B4RLG4</accession>
<dbReference type="PROSITE" id="PS51257">
    <property type="entry name" value="PROKAR_LIPOPROTEIN"/>
    <property type="match status" value="1"/>
</dbReference>
<reference evidence="1 2" key="1">
    <citation type="journal article" date="2008" name="J. Bacteriol.">
        <title>Complete genome sequence of Neisseria gonorrhoeae NCCP11945.</title>
        <authorList>
            <person name="Chung G.T."/>
            <person name="Yoo J.S."/>
            <person name="Oh H.B."/>
            <person name="Lee Y.S."/>
            <person name="Cha S.H."/>
            <person name="Kim S.J."/>
            <person name="Yoo C.K."/>
        </authorList>
    </citation>
    <scope>NUCLEOTIDE SEQUENCE [LARGE SCALE GENOMIC DNA]</scope>
    <source>
        <strain evidence="1 2">NCCP11945</strain>
    </source>
</reference>
<name>B4RLG4_NEIG2</name>